<sequence length="305" mass="33001">MPLLILALIVLGALCVGLGIRVYAVERALRSAAGQLREREKTGSSARILMAAPNSSAEQLISAVNGLLELRQAEEADYCRREKALRQQIANVSHDLRTPLTSIIGYLQLLEGDGLTPGEREEYLSIIEGRARALQSLIGSFYDLSRLDGGEYPIARERVDLYAILSELVAGFYNDLTASGLDVSVDLAEGLPLVWGDAAAVLRVFTNLIRNALEHGVGTLSIRLYRAGDTVVSAFSNGAGGLTEEDVPHVFDRSFTSDKNRTSHNAGLGLAIVKALAEQMGCRTEASLEGPEFVIRVFWKTAGDR</sequence>
<evidence type="ECO:0000259" key="6">
    <source>
        <dbReference type="PROSITE" id="PS50109"/>
    </source>
</evidence>
<dbReference type="EC" id="2.7.13.3" evidence="2"/>
<dbReference type="PANTHER" id="PTHR43711">
    <property type="entry name" value="TWO-COMPONENT HISTIDINE KINASE"/>
    <property type="match status" value="1"/>
</dbReference>
<evidence type="ECO:0000256" key="5">
    <source>
        <dbReference type="ARBA" id="ARBA00023012"/>
    </source>
</evidence>
<protein>
    <recommendedName>
        <fullName evidence="2">histidine kinase</fullName>
        <ecNumber evidence="2">2.7.13.3</ecNumber>
    </recommendedName>
</protein>
<evidence type="ECO:0000256" key="4">
    <source>
        <dbReference type="ARBA" id="ARBA00022777"/>
    </source>
</evidence>
<keyword evidence="5" id="KW-0902">Two-component regulatory system</keyword>
<dbReference type="SMART" id="SM00388">
    <property type="entry name" value="HisKA"/>
    <property type="match status" value="1"/>
</dbReference>
<dbReference type="CDD" id="cd00075">
    <property type="entry name" value="HATPase"/>
    <property type="match status" value="1"/>
</dbReference>
<dbReference type="InterPro" id="IPR036097">
    <property type="entry name" value="HisK_dim/P_sf"/>
</dbReference>
<gene>
    <name evidence="7" type="ORF">WMO64_13780</name>
</gene>
<comment type="caution">
    <text evidence="7">The sequence shown here is derived from an EMBL/GenBank/DDBJ whole genome shotgun (WGS) entry which is preliminary data.</text>
</comment>
<dbReference type="SUPFAM" id="SSF55874">
    <property type="entry name" value="ATPase domain of HSP90 chaperone/DNA topoisomerase II/histidine kinase"/>
    <property type="match status" value="1"/>
</dbReference>
<dbReference type="SMART" id="SM00387">
    <property type="entry name" value="HATPase_c"/>
    <property type="match status" value="1"/>
</dbReference>
<evidence type="ECO:0000256" key="2">
    <source>
        <dbReference type="ARBA" id="ARBA00012438"/>
    </source>
</evidence>
<dbReference type="EMBL" id="JBBMFK010000026">
    <property type="protein sequence ID" value="MEQ2444531.1"/>
    <property type="molecule type" value="Genomic_DNA"/>
</dbReference>
<dbReference type="CDD" id="cd00082">
    <property type="entry name" value="HisKA"/>
    <property type="match status" value="1"/>
</dbReference>
<evidence type="ECO:0000256" key="3">
    <source>
        <dbReference type="ARBA" id="ARBA00022679"/>
    </source>
</evidence>
<organism evidence="7 8">
    <name type="scientific">Pseudoflavonifractor intestinihominis</name>
    <dbReference type="NCBI Taxonomy" id="3133171"/>
    <lineage>
        <taxon>Bacteria</taxon>
        <taxon>Bacillati</taxon>
        <taxon>Bacillota</taxon>
        <taxon>Clostridia</taxon>
        <taxon>Eubacteriales</taxon>
        <taxon>Oscillospiraceae</taxon>
        <taxon>Pseudoflavonifractor</taxon>
    </lineage>
</organism>
<keyword evidence="3" id="KW-0808">Transferase</keyword>
<keyword evidence="4 7" id="KW-0418">Kinase</keyword>
<dbReference type="Pfam" id="PF02518">
    <property type="entry name" value="HATPase_c"/>
    <property type="match status" value="1"/>
</dbReference>
<dbReference type="InterPro" id="IPR003661">
    <property type="entry name" value="HisK_dim/P_dom"/>
</dbReference>
<dbReference type="InterPro" id="IPR050736">
    <property type="entry name" value="Sensor_HK_Regulatory"/>
</dbReference>
<dbReference type="InterPro" id="IPR005467">
    <property type="entry name" value="His_kinase_dom"/>
</dbReference>
<reference evidence="7 8" key="1">
    <citation type="submission" date="2024-03" db="EMBL/GenBank/DDBJ databases">
        <title>Human intestinal bacterial collection.</title>
        <authorList>
            <person name="Pauvert C."/>
            <person name="Hitch T.C.A."/>
            <person name="Clavel T."/>
        </authorList>
    </citation>
    <scope>NUCLEOTIDE SEQUENCE [LARGE SCALE GENOMIC DNA]</scope>
    <source>
        <strain evidence="7 8">CLA-AP-H29</strain>
    </source>
</reference>
<dbReference type="SUPFAM" id="SSF47384">
    <property type="entry name" value="Homodimeric domain of signal transducing histidine kinase"/>
    <property type="match status" value="1"/>
</dbReference>
<comment type="catalytic activity">
    <reaction evidence="1">
        <text>ATP + protein L-histidine = ADP + protein N-phospho-L-histidine.</text>
        <dbReference type="EC" id="2.7.13.3"/>
    </reaction>
</comment>
<dbReference type="GO" id="GO:0016301">
    <property type="term" value="F:kinase activity"/>
    <property type="evidence" value="ECO:0007669"/>
    <property type="project" value="UniProtKB-KW"/>
</dbReference>
<dbReference type="Gene3D" id="1.10.287.130">
    <property type="match status" value="1"/>
</dbReference>
<keyword evidence="8" id="KW-1185">Reference proteome</keyword>
<dbReference type="Pfam" id="PF00512">
    <property type="entry name" value="HisKA"/>
    <property type="match status" value="1"/>
</dbReference>
<feature type="domain" description="Histidine kinase" evidence="6">
    <location>
        <begin position="91"/>
        <end position="290"/>
    </location>
</feature>
<accession>A0ABV1EB69</accession>
<evidence type="ECO:0000313" key="7">
    <source>
        <dbReference type="EMBL" id="MEQ2444531.1"/>
    </source>
</evidence>
<dbReference type="PROSITE" id="PS50109">
    <property type="entry name" value="HIS_KIN"/>
    <property type="match status" value="1"/>
</dbReference>
<dbReference type="InterPro" id="IPR003594">
    <property type="entry name" value="HATPase_dom"/>
</dbReference>
<dbReference type="Proteomes" id="UP001464378">
    <property type="component" value="Unassembled WGS sequence"/>
</dbReference>
<dbReference type="RefSeq" id="WP_349232330.1">
    <property type="nucleotide sequence ID" value="NZ_JBBMFK010000026.1"/>
</dbReference>
<dbReference type="PANTHER" id="PTHR43711:SF1">
    <property type="entry name" value="HISTIDINE KINASE 1"/>
    <property type="match status" value="1"/>
</dbReference>
<proteinExistence type="predicted"/>
<dbReference type="Gene3D" id="3.30.565.10">
    <property type="entry name" value="Histidine kinase-like ATPase, C-terminal domain"/>
    <property type="match status" value="1"/>
</dbReference>
<dbReference type="InterPro" id="IPR036890">
    <property type="entry name" value="HATPase_C_sf"/>
</dbReference>
<evidence type="ECO:0000313" key="8">
    <source>
        <dbReference type="Proteomes" id="UP001464378"/>
    </source>
</evidence>
<evidence type="ECO:0000256" key="1">
    <source>
        <dbReference type="ARBA" id="ARBA00000085"/>
    </source>
</evidence>
<name>A0ABV1EB69_9FIRM</name>